<dbReference type="PANTHER" id="PTHR43788:SF8">
    <property type="entry name" value="DNA-BINDING PROTEIN SMUBP-2"/>
    <property type="match status" value="1"/>
</dbReference>
<name>A0A915EFR5_9BILA</name>
<accession>A0A915EFR5</accession>
<feature type="domain" description="DNA2/NAM7 helicase-like C-terminal" evidence="5">
    <location>
        <begin position="4"/>
        <end position="67"/>
    </location>
</feature>
<keyword evidence="6" id="KW-1185">Reference proteome</keyword>
<dbReference type="GO" id="GO:0016787">
    <property type="term" value="F:hydrolase activity"/>
    <property type="evidence" value="ECO:0007669"/>
    <property type="project" value="UniProtKB-KW"/>
</dbReference>
<evidence type="ECO:0000256" key="1">
    <source>
        <dbReference type="ARBA" id="ARBA00022741"/>
    </source>
</evidence>
<dbReference type="InterPro" id="IPR050534">
    <property type="entry name" value="Coronavir_polyprotein_1ab"/>
</dbReference>
<dbReference type="Gene3D" id="3.40.50.300">
    <property type="entry name" value="P-loop containing nucleotide triphosphate hydrolases"/>
    <property type="match status" value="1"/>
</dbReference>
<evidence type="ECO:0000313" key="7">
    <source>
        <dbReference type="WBParaSite" id="jg5408"/>
    </source>
</evidence>
<keyword evidence="1" id="KW-0547">Nucleotide-binding</keyword>
<dbReference type="GO" id="GO:0005524">
    <property type="term" value="F:ATP binding"/>
    <property type="evidence" value="ECO:0007669"/>
    <property type="project" value="UniProtKB-KW"/>
</dbReference>
<evidence type="ECO:0000256" key="4">
    <source>
        <dbReference type="ARBA" id="ARBA00022840"/>
    </source>
</evidence>
<evidence type="ECO:0000259" key="5">
    <source>
        <dbReference type="Pfam" id="PF13087"/>
    </source>
</evidence>
<protein>
    <submittedName>
        <fullName evidence="7">DNA2/NAM7 helicase-like C-terminal domain-containing protein</fullName>
    </submittedName>
</protein>
<keyword evidence="2" id="KW-0378">Hydrolase</keyword>
<dbReference type="WBParaSite" id="jg5408">
    <property type="protein sequence ID" value="jg5408"/>
    <property type="gene ID" value="jg5408"/>
</dbReference>
<dbReference type="PANTHER" id="PTHR43788">
    <property type="entry name" value="DNA2/NAM7 HELICASE FAMILY MEMBER"/>
    <property type="match status" value="1"/>
</dbReference>
<keyword evidence="3" id="KW-0347">Helicase</keyword>
<evidence type="ECO:0000256" key="2">
    <source>
        <dbReference type="ARBA" id="ARBA00022801"/>
    </source>
</evidence>
<sequence>MSGVYVYTSDEFQGNERKVVIVSLARTTEGLGFLQDSWVPDEGRPRNRRINVTMTRASETCIIIGHPEMFKPQVPNNEHSLKYPQCAKQHTLMALYEKCESNGNIYQADLIRENSSISKKALC</sequence>
<proteinExistence type="predicted"/>
<organism evidence="6 7">
    <name type="scientific">Ditylenchus dipsaci</name>
    <dbReference type="NCBI Taxonomy" id="166011"/>
    <lineage>
        <taxon>Eukaryota</taxon>
        <taxon>Metazoa</taxon>
        <taxon>Ecdysozoa</taxon>
        <taxon>Nematoda</taxon>
        <taxon>Chromadorea</taxon>
        <taxon>Rhabditida</taxon>
        <taxon>Tylenchina</taxon>
        <taxon>Tylenchomorpha</taxon>
        <taxon>Sphaerularioidea</taxon>
        <taxon>Anguinidae</taxon>
        <taxon>Anguininae</taxon>
        <taxon>Ditylenchus</taxon>
    </lineage>
</organism>
<reference evidence="7" key="1">
    <citation type="submission" date="2022-11" db="UniProtKB">
        <authorList>
            <consortium name="WormBaseParasite"/>
        </authorList>
    </citation>
    <scope>IDENTIFICATION</scope>
</reference>
<evidence type="ECO:0000313" key="6">
    <source>
        <dbReference type="Proteomes" id="UP000887574"/>
    </source>
</evidence>
<dbReference type="Pfam" id="PF13087">
    <property type="entry name" value="AAA_12"/>
    <property type="match status" value="1"/>
</dbReference>
<dbReference type="InterPro" id="IPR027417">
    <property type="entry name" value="P-loop_NTPase"/>
</dbReference>
<evidence type="ECO:0000256" key="3">
    <source>
        <dbReference type="ARBA" id="ARBA00022806"/>
    </source>
</evidence>
<dbReference type="Proteomes" id="UP000887574">
    <property type="component" value="Unplaced"/>
</dbReference>
<keyword evidence="4" id="KW-0067">ATP-binding</keyword>
<dbReference type="GO" id="GO:0043139">
    <property type="term" value="F:5'-3' DNA helicase activity"/>
    <property type="evidence" value="ECO:0007669"/>
    <property type="project" value="TreeGrafter"/>
</dbReference>
<dbReference type="AlphaFoldDB" id="A0A915EFR5"/>
<dbReference type="InterPro" id="IPR041679">
    <property type="entry name" value="DNA2/NAM7-like_C"/>
</dbReference>